<dbReference type="RefSeq" id="XP_007319852.1">
    <property type="nucleotide sequence ID" value="XM_007319790.1"/>
</dbReference>
<dbReference type="HOGENOM" id="CLU_013253_8_0_1"/>
<reference evidence="5" key="1">
    <citation type="submission" date="2011-04" db="EMBL/GenBank/DDBJ databases">
        <title>Evolution of plant cell wall degrading machinery underlies the functional diversity of forest fungi.</title>
        <authorList>
            <consortium name="US DOE Joint Genome Institute (JGI-PGF)"/>
            <person name="Eastwood D.C."/>
            <person name="Floudas D."/>
            <person name="Binder M."/>
            <person name="Majcherczyk A."/>
            <person name="Schneider P."/>
            <person name="Aerts A."/>
            <person name="Asiegbu F.O."/>
            <person name="Baker S.E."/>
            <person name="Barry K."/>
            <person name="Bendiksby M."/>
            <person name="Blumentritt M."/>
            <person name="Coutinho P.M."/>
            <person name="Cullen D."/>
            <person name="Cullen D."/>
            <person name="Gathman A."/>
            <person name="Goodell B."/>
            <person name="Henrissat B."/>
            <person name="Ihrmark K."/>
            <person name="Kauserud H."/>
            <person name="Kohler A."/>
            <person name="LaButti K."/>
            <person name="Lapidus A."/>
            <person name="Lavin J.L."/>
            <person name="Lee Y.-H."/>
            <person name="Lindquist E."/>
            <person name="Lilly W."/>
            <person name="Lucas S."/>
            <person name="Morin E."/>
            <person name="Murat C."/>
            <person name="Oguiza J.A."/>
            <person name="Park J."/>
            <person name="Pisabarro A.G."/>
            <person name="Riley R."/>
            <person name="Rosling A."/>
            <person name="Salamov A."/>
            <person name="Schmidt O."/>
            <person name="Schmutz J."/>
            <person name="Skrede I."/>
            <person name="Stenlid J."/>
            <person name="Wiebenga A."/>
            <person name="Xie X."/>
            <person name="Kues U."/>
            <person name="Hibbett D.S."/>
            <person name="Hoffmeister D."/>
            <person name="Hogberg N."/>
            <person name="Martin F."/>
            <person name="Grigoriev I.V."/>
            <person name="Watkinson S.C."/>
        </authorList>
    </citation>
    <scope>NUCLEOTIDE SEQUENCE</scope>
    <source>
        <strain evidence="5">S7.9</strain>
    </source>
</reference>
<keyword evidence="2" id="KW-1133">Transmembrane helix</keyword>
<keyword evidence="3" id="KW-0732">Signal</keyword>
<dbReference type="Proteomes" id="UP000008064">
    <property type="component" value="Unassembled WGS sequence"/>
</dbReference>
<dbReference type="InterPro" id="IPR001461">
    <property type="entry name" value="Aspartic_peptidase_A1"/>
</dbReference>
<evidence type="ECO:0000256" key="1">
    <source>
        <dbReference type="ARBA" id="ARBA00007447"/>
    </source>
</evidence>
<dbReference type="PRINTS" id="PR00792">
    <property type="entry name" value="PEPSIN"/>
</dbReference>
<dbReference type="Pfam" id="PF00026">
    <property type="entry name" value="Asp"/>
    <property type="match status" value="1"/>
</dbReference>
<evidence type="ECO:0000256" key="2">
    <source>
        <dbReference type="SAM" id="Phobius"/>
    </source>
</evidence>
<keyword evidence="2" id="KW-0812">Transmembrane</keyword>
<keyword evidence="2" id="KW-0472">Membrane</keyword>
<name>F8P023_SERL9</name>
<dbReference type="InterPro" id="IPR021109">
    <property type="entry name" value="Peptidase_aspartic_dom_sf"/>
</dbReference>
<dbReference type="KEGG" id="sla:SERLADRAFT_439397"/>
<dbReference type="EMBL" id="GL945435">
    <property type="protein sequence ID" value="EGO24090.1"/>
    <property type="molecule type" value="Genomic_DNA"/>
</dbReference>
<sequence length="548" mass="58598">MRSSFLVPFSLLVLLDGISATRLALQGRASPELPALLRRGMLSGQVTSLNDSGNINHYANISLNGKTYETAIDTGSSDLFVTSAVPNATDEHYNATISYASGGATGEVKAATLEFAGFEIPDQFYIEAQNISSGFAGTGGLIGLGPSQGSVVRLEGNSSAADTPLDRIFRQNTSTPNYLSVLLGRSDDPDDPYPGDLTIGEPLQNYTDILKQPRLNVTVSSVNEFQHWQTLLDKNGIIGPDGKAIPITSQVNHSIDPSRATVIFDTGFTLPQVPGYVAKAIYGGVNGSYLYNISGIGEIWILPCNEEVNATFLFAGVQYPIHPLDLNFGKGELTGVVPNGAEMCVGAFQPFSFDPRINDEVIYDMILGMAFLRNAYLLVDLGDFIDGSNSTTAAPYIQLLSVTNATEASQEFAQQRQNGTSAGDLNASDALETDSSSLITTHTVTKSTIKMAAWVIAVIVAAVVVAFLLLGICCFCICRKRGKRSKGAATSAWPAAVPVWSAAPPSYRSLQDPLAAPQAHDEMHKNPNSAPAVYAPEQQYNTVWDRHV</sequence>
<dbReference type="InterPro" id="IPR034164">
    <property type="entry name" value="Pepsin-like_dom"/>
</dbReference>
<evidence type="ECO:0000313" key="5">
    <source>
        <dbReference type="EMBL" id="EGO24090.1"/>
    </source>
</evidence>
<proteinExistence type="inferred from homology"/>
<protein>
    <recommendedName>
        <fullName evidence="4">Peptidase A1 domain-containing protein</fullName>
    </recommendedName>
</protein>
<dbReference type="Gene3D" id="2.40.70.10">
    <property type="entry name" value="Acid Proteases"/>
    <property type="match status" value="2"/>
</dbReference>
<dbReference type="GO" id="GO:0004190">
    <property type="term" value="F:aspartic-type endopeptidase activity"/>
    <property type="evidence" value="ECO:0007669"/>
    <property type="project" value="InterPro"/>
</dbReference>
<dbReference type="PROSITE" id="PS51767">
    <property type="entry name" value="PEPTIDASE_A1"/>
    <property type="match status" value="1"/>
</dbReference>
<dbReference type="PANTHER" id="PTHR47966">
    <property type="entry name" value="BETA-SITE APP-CLEAVING ENZYME, ISOFORM A-RELATED"/>
    <property type="match status" value="1"/>
</dbReference>
<dbReference type="GO" id="GO:0006508">
    <property type="term" value="P:proteolysis"/>
    <property type="evidence" value="ECO:0007669"/>
    <property type="project" value="InterPro"/>
</dbReference>
<evidence type="ECO:0000259" key="4">
    <source>
        <dbReference type="PROSITE" id="PS51767"/>
    </source>
</evidence>
<accession>F8P023</accession>
<dbReference type="GeneID" id="18815187"/>
<feature type="signal peptide" evidence="3">
    <location>
        <begin position="1"/>
        <end position="20"/>
    </location>
</feature>
<evidence type="ECO:0000256" key="3">
    <source>
        <dbReference type="SAM" id="SignalP"/>
    </source>
</evidence>
<dbReference type="CDD" id="cd05471">
    <property type="entry name" value="pepsin_like"/>
    <property type="match status" value="1"/>
</dbReference>
<dbReference type="InterPro" id="IPR033121">
    <property type="entry name" value="PEPTIDASE_A1"/>
</dbReference>
<feature type="transmembrane region" description="Helical" evidence="2">
    <location>
        <begin position="451"/>
        <end position="478"/>
    </location>
</feature>
<gene>
    <name evidence="5" type="ORF">SERLADRAFT_439397</name>
</gene>
<dbReference type="PANTHER" id="PTHR47966:SF51">
    <property type="entry name" value="BETA-SITE APP-CLEAVING ENZYME, ISOFORM A-RELATED"/>
    <property type="match status" value="1"/>
</dbReference>
<dbReference type="AlphaFoldDB" id="F8P023"/>
<feature type="chain" id="PRO_5003381762" description="Peptidase A1 domain-containing protein" evidence="3">
    <location>
        <begin position="21"/>
        <end position="548"/>
    </location>
</feature>
<dbReference type="OrthoDB" id="15189at2759"/>
<comment type="similarity">
    <text evidence="1">Belongs to the peptidase A1 family.</text>
</comment>
<feature type="domain" description="Peptidase A1" evidence="4">
    <location>
        <begin position="57"/>
        <end position="389"/>
    </location>
</feature>
<dbReference type="SUPFAM" id="SSF50630">
    <property type="entry name" value="Acid proteases"/>
    <property type="match status" value="1"/>
</dbReference>
<organism>
    <name type="scientific">Serpula lacrymans var. lacrymans (strain S7.9)</name>
    <name type="common">Dry rot fungus</name>
    <dbReference type="NCBI Taxonomy" id="578457"/>
    <lineage>
        <taxon>Eukaryota</taxon>
        <taxon>Fungi</taxon>
        <taxon>Dikarya</taxon>
        <taxon>Basidiomycota</taxon>
        <taxon>Agaricomycotina</taxon>
        <taxon>Agaricomycetes</taxon>
        <taxon>Agaricomycetidae</taxon>
        <taxon>Boletales</taxon>
        <taxon>Coniophorineae</taxon>
        <taxon>Serpulaceae</taxon>
        <taxon>Serpula</taxon>
    </lineage>
</organism>